<reference evidence="3" key="1">
    <citation type="submission" date="2022-07" db="EMBL/GenBank/DDBJ databases">
        <title>Phylogenomic reconstructions and comparative analyses of Kickxellomycotina fungi.</title>
        <authorList>
            <person name="Reynolds N.K."/>
            <person name="Stajich J.E."/>
            <person name="Barry K."/>
            <person name="Grigoriev I.V."/>
            <person name="Crous P."/>
            <person name="Smith M.E."/>
        </authorList>
    </citation>
    <scope>NUCLEOTIDE SEQUENCE</scope>
    <source>
        <strain evidence="3">RSA 1196</strain>
    </source>
</reference>
<comment type="similarity">
    <text evidence="1">Belongs to the actin family.</text>
</comment>
<keyword evidence="4" id="KW-1185">Reference proteome</keyword>
<dbReference type="Gene3D" id="3.30.420.40">
    <property type="match status" value="4"/>
</dbReference>
<dbReference type="EMBL" id="JANBPY010001415">
    <property type="protein sequence ID" value="KAJ1960124.1"/>
    <property type="molecule type" value="Genomic_DNA"/>
</dbReference>
<evidence type="ECO:0000313" key="3">
    <source>
        <dbReference type="EMBL" id="KAJ1960124.1"/>
    </source>
</evidence>
<dbReference type="InterPro" id="IPR004000">
    <property type="entry name" value="Actin"/>
</dbReference>
<sequence>MVVYCGDEVSALVLDIGGSWVRAGYAGDDTPKAVLPSWVGCLQGETQDAPAEEKGQGSPKPSSDAMEVDEAKATPKSTTKYLIGDGETSAWRPHMELKNPLQDGLVNDWDLYEQIWHACFDKQLRVDPRENPLFVTEASWNTPALREKLVELAFEKFEFPAFYVAKDAVLSAFASGRSTAVVLDCGGTTTSAVAVYDGYMLKQGQNYNNIAGDFISEQMLYQFQKDVGQPLVPRYQVASKKPVELGQPADAVLRDRPDTHPSYHHRMQLQTLHEYKETVCQVSEFPYQEEVLAARPQKPFEFPDGFNLQVGTERYRLPEILFQPQEYIVDRSQSVHVNGKPWDWSGGNQPQANGSTVGNPTAAGSAGANPLMGVPRMIYNCVNACDIDVRPHLLNNVVLTGGSTLFPGFTDRVNFELSHLAAGQRVRMHAAGNTVERKYSTWLGGSILASLGTFHQLWISRQDYSEHGASIVNKKCQ</sequence>
<evidence type="ECO:0000256" key="2">
    <source>
        <dbReference type="SAM" id="MobiDB-lite"/>
    </source>
</evidence>
<evidence type="ECO:0000256" key="1">
    <source>
        <dbReference type="RuleBase" id="RU000487"/>
    </source>
</evidence>
<dbReference type="InterPro" id="IPR043129">
    <property type="entry name" value="ATPase_NBD"/>
</dbReference>
<dbReference type="SMART" id="SM00268">
    <property type="entry name" value="ACTIN"/>
    <property type="match status" value="1"/>
</dbReference>
<comment type="caution">
    <text evidence="3">The sequence shown here is derived from an EMBL/GenBank/DDBJ whole genome shotgun (WGS) entry which is preliminary data.</text>
</comment>
<dbReference type="OrthoDB" id="5132116at2759"/>
<dbReference type="Gene3D" id="3.90.640.10">
    <property type="entry name" value="Actin, Chain A, domain 4"/>
    <property type="match status" value="1"/>
</dbReference>
<name>A0A9W8ALS8_9FUNG</name>
<gene>
    <name evidence="3" type="primary">ARP4</name>
    <name evidence="3" type="ORF">IWQ62_004350</name>
</gene>
<dbReference type="AlphaFoldDB" id="A0A9W8ALS8"/>
<feature type="region of interest" description="Disordered" evidence="2">
    <location>
        <begin position="47"/>
        <end position="79"/>
    </location>
</feature>
<organism evidence="3 4">
    <name type="scientific">Dispira parvispora</name>
    <dbReference type="NCBI Taxonomy" id="1520584"/>
    <lineage>
        <taxon>Eukaryota</taxon>
        <taxon>Fungi</taxon>
        <taxon>Fungi incertae sedis</taxon>
        <taxon>Zoopagomycota</taxon>
        <taxon>Kickxellomycotina</taxon>
        <taxon>Dimargaritomycetes</taxon>
        <taxon>Dimargaritales</taxon>
        <taxon>Dimargaritaceae</taxon>
        <taxon>Dispira</taxon>
    </lineage>
</organism>
<dbReference type="SUPFAM" id="SSF53067">
    <property type="entry name" value="Actin-like ATPase domain"/>
    <property type="match status" value="2"/>
</dbReference>
<dbReference type="Proteomes" id="UP001150925">
    <property type="component" value="Unassembled WGS sequence"/>
</dbReference>
<protein>
    <submittedName>
        <fullName evidence="3">NuA4 histone acetyltransferase subunit</fullName>
    </submittedName>
</protein>
<proteinExistence type="inferred from homology"/>
<dbReference type="CDD" id="cd13395">
    <property type="entry name" value="ASKHA_NBD_Arp4_ACTL6-like"/>
    <property type="match status" value="1"/>
</dbReference>
<evidence type="ECO:0000313" key="4">
    <source>
        <dbReference type="Proteomes" id="UP001150925"/>
    </source>
</evidence>
<dbReference type="PANTHER" id="PTHR11937">
    <property type="entry name" value="ACTIN"/>
    <property type="match status" value="1"/>
</dbReference>
<dbReference type="Pfam" id="PF00022">
    <property type="entry name" value="Actin"/>
    <property type="match status" value="1"/>
</dbReference>
<dbReference type="FunFam" id="3.30.420.40:FF:000058">
    <property type="entry name" value="Putative actin-related protein 5"/>
    <property type="match status" value="1"/>
</dbReference>
<accession>A0A9W8ALS8</accession>